<dbReference type="GO" id="GO:0046653">
    <property type="term" value="P:tetrahydrofolate metabolic process"/>
    <property type="evidence" value="ECO:0007669"/>
    <property type="project" value="UniProtKB-UniRule"/>
</dbReference>
<dbReference type="Pfam" id="PF13510">
    <property type="entry name" value="Fer2_4"/>
    <property type="match status" value="1"/>
</dbReference>
<dbReference type="Proteomes" id="UP000199258">
    <property type="component" value="Unassembled WGS sequence"/>
</dbReference>
<feature type="domain" description="SoxA A3" evidence="7">
    <location>
        <begin position="493"/>
        <end position="581"/>
    </location>
</feature>
<organism evidence="8 9">
    <name type="scientific">Arthrobacter subterraneus</name>
    <dbReference type="NCBI Taxonomy" id="335973"/>
    <lineage>
        <taxon>Bacteria</taxon>
        <taxon>Bacillati</taxon>
        <taxon>Actinomycetota</taxon>
        <taxon>Actinomycetes</taxon>
        <taxon>Micrococcales</taxon>
        <taxon>Micrococcaceae</taxon>
        <taxon>Arthrobacter</taxon>
    </lineage>
</organism>
<reference evidence="8 9" key="1">
    <citation type="submission" date="2016-10" db="EMBL/GenBank/DDBJ databases">
        <authorList>
            <person name="de Groot N.N."/>
        </authorList>
    </citation>
    <scope>NUCLEOTIDE SEQUENCE [LARGE SCALE GENOMIC DNA]</scope>
    <source>
        <strain evidence="8 9">NP_1H</strain>
    </source>
</reference>
<dbReference type="AlphaFoldDB" id="A0A1G8HDQ7"/>
<feature type="domain" description="GCVT N-terminal" evidence="4">
    <location>
        <begin position="595"/>
        <end position="866"/>
    </location>
</feature>
<dbReference type="InterPro" id="IPR028896">
    <property type="entry name" value="GcvT/YgfZ/DmdA"/>
</dbReference>
<dbReference type="Pfam" id="PF07992">
    <property type="entry name" value="Pyr_redox_2"/>
    <property type="match status" value="1"/>
</dbReference>
<name>A0A1G8HDQ7_9MICC</name>
<dbReference type="RefSeq" id="WP_090585767.1">
    <property type="nucleotide sequence ID" value="NZ_FNDT01000005.1"/>
</dbReference>
<proteinExistence type="inferred from homology"/>
<keyword evidence="3" id="KW-0520">NAD</keyword>
<dbReference type="InterPro" id="IPR006277">
    <property type="entry name" value="Sarcosine_oxidase_asu"/>
</dbReference>
<dbReference type="InterPro" id="IPR013977">
    <property type="entry name" value="GcvT_C"/>
</dbReference>
<dbReference type="InterPro" id="IPR027266">
    <property type="entry name" value="TrmE/GcvT-like"/>
</dbReference>
<protein>
    <recommendedName>
        <fullName evidence="3">Sarcosine oxidase subunit alpha</fullName>
        <ecNumber evidence="3">1.5.3.24</ecNumber>
    </recommendedName>
</protein>
<dbReference type="STRING" id="335973.SAMN04488693_105160"/>
<keyword evidence="2 3" id="KW-0560">Oxidoreductase</keyword>
<dbReference type="GO" id="GO:0008115">
    <property type="term" value="F:sarcosine oxidase activity"/>
    <property type="evidence" value="ECO:0007669"/>
    <property type="project" value="UniProtKB-UniRule"/>
</dbReference>
<dbReference type="EMBL" id="FNDT01000005">
    <property type="protein sequence ID" value="SDI04784.1"/>
    <property type="molecule type" value="Genomic_DNA"/>
</dbReference>
<dbReference type="Gene3D" id="3.50.50.60">
    <property type="entry name" value="FAD/NAD(P)-binding domain"/>
    <property type="match status" value="1"/>
</dbReference>
<dbReference type="OrthoDB" id="5287468at2"/>
<evidence type="ECO:0000256" key="3">
    <source>
        <dbReference type="PIRNR" id="PIRNR037980"/>
    </source>
</evidence>
<dbReference type="InterPro" id="IPR036188">
    <property type="entry name" value="FAD/NAD-bd_sf"/>
</dbReference>
<keyword evidence="3" id="KW-0963">Cytoplasm</keyword>
<gene>
    <name evidence="8" type="ORF">SAMN04488693_105160</name>
</gene>
<dbReference type="SUPFAM" id="SSF101790">
    <property type="entry name" value="Aminomethyltransferase beta-barrel domain"/>
    <property type="match status" value="1"/>
</dbReference>
<dbReference type="InterPro" id="IPR006222">
    <property type="entry name" value="GCVT_N"/>
</dbReference>
<feature type="domain" description="Aminomethyltransferase C-terminal" evidence="6">
    <location>
        <begin position="900"/>
        <end position="975"/>
    </location>
</feature>
<dbReference type="PRINTS" id="PR00368">
    <property type="entry name" value="FADPNR"/>
</dbReference>
<dbReference type="GO" id="GO:0000166">
    <property type="term" value="F:nucleotide binding"/>
    <property type="evidence" value="ECO:0007669"/>
    <property type="project" value="UniProtKB-KW"/>
</dbReference>
<evidence type="ECO:0000256" key="1">
    <source>
        <dbReference type="ARBA" id="ARBA00008609"/>
    </source>
</evidence>
<dbReference type="SUPFAM" id="SSF51905">
    <property type="entry name" value="FAD/NAD(P)-binding domain"/>
    <property type="match status" value="1"/>
</dbReference>
<evidence type="ECO:0000313" key="8">
    <source>
        <dbReference type="EMBL" id="SDI04784.1"/>
    </source>
</evidence>
<dbReference type="InterPro" id="IPR042204">
    <property type="entry name" value="2Fe-2S-bd_N"/>
</dbReference>
<dbReference type="Pfam" id="PF08669">
    <property type="entry name" value="GCV_T_C"/>
    <property type="match status" value="1"/>
</dbReference>
<accession>A0A1G8HDQ7</accession>
<evidence type="ECO:0000313" key="9">
    <source>
        <dbReference type="Proteomes" id="UP000199258"/>
    </source>
</evidence>
<dbReference type="Gene3D" id="3.30.1360.120">
    <property type="entry name" value="Probable tRNA modification gtpase trme, domain 1"/>
    <property type="match status" value="1"/>
</dbReference>
<dbReference type="EC" id="1.5.3.24" evidence="3"/>
<dbReference type="InterPro" id="IPR041117">
    <property type="entry name" value="SoxA_A3"/>
</dbReference>
<feature type="domain" description="FAD/NAD(P)-binding" evidence="5">
    <location>
        <begin position="126"/>
        <end position="403"/>
    </location>
</feature>
<dbReference type="InterPro" id="IPR023753">
    <property type="entry name" value="FAD/NAD-binding_dom"/>
</dbReference>
<dbReference type="PRINTS" id="PR00411">
    <property type="entry name" value="PNDRDTASEI"/>
</dbReference>
<keyword evidence="9" id="KW-1185">Reference proteome</keyword>
<sequence>MSQFHRLPSGGHIDRSRVLSFTIDGEAFTGHPGDTVASALLANGRISAAPSLYLGRPRGIMSAGVDEPNALLRVEAAEDGGTAESMLPATMVELVDGLRAGYLSGRGKLDPTPDNAVYDKKYVHTDVAVVGGGPAGLAAARAAAATGSRVILLDDQPEPGGAVLSGPREDGPAAETIDGVPAREWVRTVVAELAAAPETTVLSRSSVFGSYDGNYLIAVQNRTDHLATPAPAGVSRQRVWHIRAAQVVLATGAHERPLVFRNNDRPGMMLASAVRTYLNRYAVLAGRNVVLATTNDSVYDLAGELAAQGVTVAAVVDTRPGLSTAARRAAEAGIRVIPGSAVIDTDARDNGTAEARGRITSVTISAIDSDGALAGEAETLDCDLLAVSGGFSPVVHLHSQRQGKLRWDEDLVAFVPAAEVEAQQVVGAARGTYRLDGCVAEGKSAGAIAAFNAGFVNDGGIQAATPLADLPPADGVTRPLWLAPAPEGTDWSAHFVDLQRDQSVADVLRATGAGMRSVEHIKRYTSISTANDQGKTSGVNAIGVIAAALNGNDGGTSLGEIGTTTFRAPYAPVAFAALAGRERGELFDPARITPIHSWHVAHGAKFEDVGQWKRPWYYPQPGEDMDTAVLRECAAVRNSVGFMDATTLGKIEVRGKDAGEFLNRIYTNAFKKLAPGSARYGVMCTPDGMIFDDGVNLRLDDDRYFLTTTTGGAAKVLDWLEEWSQTEWPELDVVFTSVTEQYSTVAVVGPKSREVIARLAPDLDVSNDAFGFMTFRETVLASGVPARICRISFSGELAFEINVASWYGLHVWESVADAGAEFGITPYGTETMHVLRAEKGYPIVGQDTDGTVTPQDAGMEWIVSKVKDFIGKRSYARLDSSRTDRKHMVSVLPVDGTIRLPEGTQLVSTGVPITPEAGPVPMEGHVTSSYHSAALGRSFGLALIRNGRNRIGETLIAPVNGQLVEVTVGETVLYDAEGSRRDG</sequence>
<evidence type="ECO:0000259" key="4">
    <source>
        <dbReference type="Pfam" id="PF01571"/>
    </source>
</evidence>
<comment type="subcellular location">
    <subcellularLocation>
        <location evidence="3">Cytoplasm</location>
    </subcellularLocation>
</comment>
<comment type="similarity">
    <text evidence="1 3">Belongs to the GcvT family.</text>
</comment>
<dbReference type="GO" id="GO:0005737">
    <property type="term" value="C:cytoplasm"/>
    <property type="evidence" value="ECO:0007669"/>
    <property type="project" value="UniProtKB-SubCell"/>
</dbReference>
<comment type="catalytic activity">
    <reaction evidence="3">
        <text>sarcosine + (6S)-5,6,7,8-tetrahydrofolate + O2 = (6R)-5,10-methylene-5,6,7,8-tetrahydrofolate + glycine + H2O2</text>
        <dbReference type="Rhea" id="RHEA:70455"/>
        <dbReference type="ChEBI" id="CHEBI:15379"/>
        <dbReference type="ChEBI" id="CHEBI:15636"/>
        <dbReference type="ChEBI" id="CHEBI:16240"/>
        <dbReference type="ChEBI" id="CHEBI:57305"/>
        <dbReference type="ChEBI" id="CHEBI:57433"/>
        <dbReference type="ChEBI" id="CHEBI:57453"/>
        <dbReference type="EC" id="1.5.3.24"/>
    </reaction>
</comment>
<dbReference type="Pfam" id="PF17806">
    <property type="entry name" value="SO_alpha_A3"/>
    <property type="match status" value="1"/>
</dbReference>
<dbReference type="PANTHER" id="PTHR43757:SF2">
    <property type="entry name" value="AMINOMETHYLTRANSFERASE, MITOCHONDRIAL"/>
    <property type="match status" value="1"/>
</dbReference>
<comment type="cofactor">
    <cofactor evidence="3">
        <name>NAD(+)</name>
        <dbReference type="ChEBI" id="CHEBI:57540"/>
    </cofactor>
    <text evidence="3">Binds 1 NAD(+) per subunit.</text>
</comment>
<evidence type="ECO:0000256" key="2">
    <source>
        <dbReference type="ARBA" id="ARBA00023002"/>
    </source>
</evidence>
<evidence type="ECO:0000259" key="7">
    <source>
        <dbReference type="Pfam" id="PF17806"/>
    </source>
</evidence>
<dbReference type="SUPFAM" id="SSF103025">
    <property type="entry name" value="Folate-binding domain"/>
    <property type="match status" value="1"/>
</dbReference>
<dbReference type="Gene3D" id="3.10.20.440">
    <property type="entry name" value="2Fe-2S iron-sulphur cluster binding domain, sarcosine oxidase, alpha subunit, N-terminal domain"/>
    <property type="match status" value="1"/>
</dbReference>
<dbReference type="InterPro" id="IPR029043">
    <property type="entry name" value="GcvT/YgfZ_C"/>
</dbReference>
<dbReference type="PIRSF" id="PIRSF037980">
    <property type="entry name" value="SoxA"/>
    <property type="match status" value="1"/>
</dbReference>
<dbReference type="PANTHER" id="PTHR43757">
    <property type="entry name" value="AMINOMETHYLTRANSFERASE"/>
    <property type="match status" value="1"/>
</dbReference>
<dbReference type="Pfam" id="PF01571">
    <property type="entry name" value="GCV_T"/>
    <property type="match status" value="1"/>
</dbReference>
<evidence type="ECO:0000259" key="6">
    <source>
        <dbReference type="Pfam" id="PF08669"/>
    </source>
</evidence>
<evidence type="ECO:0000259" key="5">
    <source>
        <dbReference type="Pfam" id="PF07992"/>
    </source>
</evidence>
<keyword evidence="3" id="KW-0547">Nucleotide-binding</keyword>